<feature type="chain" id="PRO_5011788248" description="Tissue inhibitor of metalloproteinase" evidence="1">
    <location>
        <begin position="19"/>
        <end position="188"/>
    </location>
</feature>
<evidence type="ECO:0000313" key="2">
    <source>
        <dbReference type="EMBL" id="SEA31990.1"/>
    </source>
</evidence>
<accession>A0A1H4A7W3</accession>
<feature type="signal peptide" evidence="1">
    <location>
        <begin position="1"/>
        <end position="18"/>
    </location>
</feature>
<keyword evidence="1" id="KW-0732">Signal</keyword>
<reference evidence="3" key="1">
    <citation type="submission" date="2016-10" db="EMBL/GenBank/DDBJ databases">
        <authorList>
            <person name="Varghese N."/>
            <person name="Submissions S."/>
        </authorList>
    </citation>
    <scope>NUCLEOTIDE SEQUENCE [LARGE SCALE GENOMIC DNA]</scope>
    <source>
        <strain evidence="3">DSM 22376</strain>
    </source>
</reference>
<dbReference type="Proteomes" id="UP000198951">
    <property type="component" value="Unassembled WGS sequence"/>
</dbReference>
<gene>
    <name evidence="2" type="ORF">SAMN05443667_103231</name>
</gene>
<dbReference type="OrthoDB" id="1372254at2"/>
<proteinExistence type="predicted"/>
<dbReference type="AlphaFoldDB" id="A0A1H4A7W3"/>
<dbReference type="RefSeq" id="WP_091086496.1">
    <property type="nucleotide sequence ID" value="NZ_FNRD01000003.1"/>
</dbReference>
<evidence type="ECO:0000313" key="3">
    <source>
        <dbReference type="Proteomes" id="UP000198951"/>
    </source>
</evidence>
<organism evidence="2 3">
    <name type="scientific">Flavobacterium gillisiae</name>
    <dbReference type="NCBI Taxonomy" id="150146"/>
    <lineage>
        <taxon>Bacteria</taxon>
        <taxon>Pseudomonadati</taxon>
        <taxon>Bacteroidota</taxon>
        <taxon>Flavobacteriia</taxon>
        <taxon>Flavobacteriales</taxon>
        <taxon>Flavobacteriaceae</taxon>
        <taxon>Flavobacterium</taxon>
    </lineage>
</organism>
<dbReference type="STRING" id="150146.SAMN05443667_103231"/>
<sequence>MKQLVIIVFLFVTGNLFAQTPCDYSTNVNDSIGTYKSTREYMISEKNFAGNSSYIFYSLALADGTPILSVQIIQKSKGFLKANCFDKNSKLFLQLHNGKIVTLLHIDQENCGTMLRDDKDFDNRVMVGQFMFMKGSIEDLKSSPISLMRIKYLTETEDYVIKKEFQSELNNEVYQPENYFITNLRCIE</sequence>
<keyword evidence="3" id="KW-1185">Reference proteome</keyword>
<protein>
    <recommendedName>
        <fullName evidence="4">Tissue inhibitor of metalloproteinase</fullName>
    </recommendedName>
</protein>
<dbReference type="EMBL" id="FNRD01000003">
    <property type="protein sequence ID" value="SEA31990.1"/>
    <property type="molecule type" value="Genomic_DNA"/>
</dbReference>
<evidence type="ECO:0000256" key="1">
    <source>
        <dbReference type="SAM" id="SignalP"/>
    </source>
</evidence>
<evidence type="ECO:0008006" key="4">
    <source>
        <dbReference type="Google" id="ProtNLM"/>
    </source>
</evidence>
<name>A0A1H4A7W3_9FLAO</name>